<dbReference type="InterPro" id="IPR050950">
    <property type="entry name" value="HTH-type_LysR_regulators"/>
</dbReference>
<dbReference type="GO" id="GO:0003677">
    <property type="term" value="F:DNA binding"/>
    <property type="evidence" value="ECO:0007669"/>
    <property type="project" value="UniProtKB-KW"/>
</dbReference>
<dbReference type="InterPro" id="IPR000847">
    <property type="entry name" value="LysR_HTH_N"/>
</dbReference>
<evidence type="ECO:0000313" key="7">
    <source>
        <dbReference type="Proteomes" id="UP000199128"/>
    </source>
</evidence>
<dbReference type="PROSITE" id="PS50931">
    <property type="entry name" value="HTH_LYSR"/>
    <property type="match status" value="1"/>
</dbReference>
<keyword evidence="3 6" id="KW-0238">DNA-binding</keyword>
<accession>A0A1H9N397</accession>
<evidence type="ECO:0000256" key="1">
    <source>
        <dbReference type="ARBA" id="ARBA00009437"/>
    </source>
</evidence>
<keyword evidence="2" id="KW-0805">Transcription regulation</keyword>
<dbReference type="SUPFAM" id="SSF46785">
    <property type="entry name" value="Winged helix' DNA-binding domain"/>
    <property type="match status" value="1"/>
</dbReference>
<reference evidence="7" key="1">
    <citation type="submission" date="2016-10" db="EMBL/GenBank/DDBJ databases">
        <authorList>
            <person name="Varghese N."/>
            <person name="Submissions S."/>
        </authorList>
    </citation>
    <scope>NUCLEOTIDE SEQUENCE [LARGE SCALE GENOMIC DNA]</scope>
    <source>
        <strain evidence="7">KHGC19</strain>
    </source>
</reference>
<evidence type="ECO:0000256" key="2">
    <source>
        <dbReference type="ARBA" id="ARBA00023015"/>
    </source>
</evidence>
<dbReference type="AlphaFoldDB" id="A0A1H9N397"/>
<dbReference type="CDD" id="cd05466">
    <property type="entry name" value="PBP2_LTTR_substrate"/>
    <property type="match status" value="1"/>
</dbReference>
<organism evidence="6 7">
    <name type="scientific">Parafannyhessea umbonata</name>
    <dbReference type="NCBI Taxonomy" id="604330"/>
    <lineage>
        <taxon>Bacteria</taxon>
        <taxon>Bacillati</taxon>
        <taxon>Actinomycetota</taxon>
        <taxon>Coriobacteriia</taxon>
        <taxon>Coriobacteriales</taxon>
        <taxon>Atopobiaceae</taxon>
        <taxon>Parafannyhessea</taxon>
    </lineage>
</organism>
<dbReference type="SUPFAM" id="SSF53850">
    <property type="entry name" value="Periplasmic binding protein-like II"/>
    <property type="match status" value="1"/>
</dbReference>
<gene>
    <name evidence="6" type="ORF">SAMN05216446_0135</name>
</gene>
<feature type="domain" description="HTH lysR-type" evidence="5">
    <location>
        <begin position="1"/>
        <end position="57"/>
    </location>
</feature>
<dbReference type="InterPro" id="IPR036388">
    <property type="entry name" value="WH-like_DNA-bd_sf"/>
</dbReference>
<protein>
    <submittedName>
        <fullName evidence="6">DNA-binding transcriptional regulator, LysR family</fullName>
    </submittedName>
</protein>
<dbReference type="Proteomes" id="UP000199128">
    <property type="component" value="Unassembled WGS sequence"/>
</dbReference>
<evidence type="ECO:0000256" key="4">
    <source>
        <dbReference type="ARBA" id="ARBA00023163"/>
    </source>
</evidence>
<dbReference type="Gene3D" id="3.40.190.10">
    <property type="entry name" value="Periplasmic binding protein-like II"/>
    <property type="match status" value="2"/>
</dbReference>
<sequence length="327" mass="36436">MNFTSMDYFVALAEEKSFTRAAARLAVTQQTLSAHIAGVERELGVRLVNRRVPLTLTYAGQVFLGYAQRFRSQERAMRQEFLDIAGDQRGLLGVGVASTRGHMLMPQAISSFGASHPGVNVLLHEDENEALVSLLRAEKLDMVVATVPHDAHDLEVHRLYREQVVLLAHQDLLARALGEDVEGVLGRVGRTGDMRLLARLPFMMLGENDEPGDLARRMFASSGVEPTVRVYSKNSETLVDLAAEGVGACFVPFELAVDSIKKHGRDRLRMIGLGRRAMIDIDVAWRRSDHVWSVVKDFNDVLVELFCPLPHTIQEERERLTARGGKK</sequence>
<dbReference type="Pfam" id="PF03466">
    <property type="entry name" value="LysR_substrate"/>
    <property type="match status" value="1"/>
</dbReference>
<keyword evidence="4" id="KW-0804">Transcription</keyword>
<evidence type="ECO:0000313" key="6">
    <source>
        <dbReference type="EMBL" id="SER30115.1"/>
    </source>
</evidence>
<dbReference type="RefSeq" id="WP_091007384.1">
    <property type="nucleotide sequence ID" value="NZ_FOGP01000001.1"/>
</dbReference>
<proteinExistence type="inferred from homology"/>
<dbReference type="Pfam" id="PF00126">
    <property type="entry name" value="HTH_1"/>
    <property type="match status" value="1"/>
</dbReference>
<dbReference type="GO" id="GO:0005829">
    <property type="term" value="C:cytosol"/>
    <property type="evidence" value="ECO:0007669"/>
    <property type="project" value="TreeGrafter"/>
</dbReference>
<dbReference type="EMBL" id="FOGP01000001">
    <property type="protein sequence ID" value="SER30115.1"/>
    <property type="molecule type" value="Genomic_DNA"/>
</dbReference>
<evidence type="ECO:0000259" key="5">
    <source>
        <dbReference type="PROSITE" id="PS50931"/>
    </source>
</evidence>
<dbReference type="Gene3D" id="1.10.10.10">
    <property type="entry name" value="Winged helix-like DNA-binding domain superfamily/Winged helix DNA-binding domain"/>
    <property type="match status" value="1"/>
</dbReference>
<dbReference type="InterPro" id="IPR036390">
    <property type="entry name" value="WH_DNA-bd_sf"/>
</dbReference>
<comment type="similarity">
    <text evidence="1">Belongs to the LysR transcriptional regulatory family.</text>
</comment>
<dbReference type="PRINTS" id="PR00039">
    <property type="entry name" value="HTHLYSR"/>
</dbReference>
<dbReference type="GO" id="GO:0003700">
    <property type="term" value="F:DNA-binding transcription factor activity"/>
    <property type="evidence" value="ECO:0007669"/>
    <property type="project" value="InterPro"/>
</dbReference>
<name>A0A1H9N397_9ACTN</name>
<evidence type="ECO:0000256" key="3">
    <source>
        <dbReference type="ARBA" id="ARBA00023125"/>
    </source>
</evidence>
<dbReference type="PANTHER" id="PTHR30419">
    <property type="entry name" value="HTH-TYPE TRANSCRIPTIONAL REGULATOR YBHD"/>
    <property type="match status" value="1"/>
</dbReference>
<dbReference type="InterPro" id="IPR005119">
    <property type="entry name" value="LysR_subst-bd"/>
</dbReference>